<dbReference type="EMBL" id="BAAAGX010000016">
    <property type="protein sequence ID" value="GAA0252060.1"/>
    <property type="molecule type" value="Genomic_DNA"/>
</dbReference>
<sequence>MDAHRDRFRDPRGRLTDFAGFDVLVVCPRCGGCAVSRPLPGDAPALVRPRRLTCPGCGRTASWGAGGDGPHRGGVVVGGDVDPHFRLPLWLRDSCCGGHVLWAWNAEHLDVLEDYVAARRRERGTVAAGGRTSMLEKLPTWMKTAKNRDELGRTLRRLRATLP</sequence>
<protein>
    <recommendedName>
        <fullName evidence="3">TFIIB-type zinc ribbon-containing protein</fullName>
    </recommendedName>
</protein>
<evidence type="ECO:0000313" key="1">
    <source>
        <dbReference type="EMBL" id="GAA0252060.1"/>
    </source>
</evidence>
<organism evidence="1 2">
    <name type="scientific">Cryptosporangium japonicum</name>
    <dbReference type="NCBI Taxonomy" id="80872"/>
    <lineage>
        <taxon>Bacteria</taxon>
        <taxon>Bacillati</taxon>
        <taxon>Actinomycetota</taxon>
        <taxon>Actinomycetes</taxon>
        <taxon>Cryptosporangiales</taxon>
        <taxon>Cryptosporangiaceae</taxon>
        <taxon>Cryptosporangium</taxon>
    </lineage>
</organism>
<evidence type="ECO:0008006" key="3">
    <source>
        <dbReference type="Google" id="ProtNLM"/>
    </source>
</evidence>
<evidence type="ECO:0000313" key="2">
    <source>
        <dbReference type="Proteomes" id="UP001500967"/>
    </source>
</evidence>
<name>A0ABP3E5I8_9ACTN</name>
<accession>A0ABP3E5I8</accession>
<reference evidence="2" key="1">
    <citation type="journal article" date="2019" name="Int. J. Syst. Evol. Microbiol.">
        <title>The Global Catalogue of Microorganisms (GCM) 10K type strain sequencing project: providing services to taxonomists for standard genome sequencing and annotation.</title>
        <authorList>
            <consortium name="The Broad Institute Genomics Platform"/>
            <consortium name="The Broad Institute Genome Sequencing Center for Infectious Disease"/>
            <person name="Wu L."/>
            <person name="Ma J."/>
        </authorList>
    </citation>
    <scope>NUCLEOTIDE SEQUENCE [LARGE SCALE GENOMIC DNA]</scope>
    <source>
        <strain evidence="2">JCM 10425</strain>
    </source>
</reference>
<proteinExistence type="predicted"/>
<gene>
    <name evidence="1" type="ORF">GCM10009539_41540</name>
</gene>
<dbReference type="Proteomes" id="UP001500967">
    <property type="component" value="Unassembled WGS sequence"/>
</dbReference>
<keyword evidence="2" id="KW-1185">Reference proteome</keyword>
<comment type="caution">
    <text evidence="1">The sequence shown here is derived from an EMBL/GenBank/DDBJ whole genome shotgun (WGS) entry which is preliminary data.</text>
</comment>
<dbReference type="RefSeq" id="WP_344650524.1">
    <property type="nucleotide sequence ID" value="NZ_BAAAGX010000016.1"/>
</dbReference>